<accession>A0A7G6SPA2</accession>
<gene>
    <name evidence="2" type="ORF">HB778_06625</name>
</gene>
<keyword evidence="1" id="KW-0732">Signal</keyword>
<protein>
    <submittedName>
        <fullName evidence="2">Uncharacterized protein</fullName>
    </submittedName>
</protein>
<name>A0A7G6SPA2_9HYPH</name>
<organism evidence="2 3">
    <name type="scientific">Mesorhizobium huakuii</name>
    <dbReference type="NCBI Taxonomy" id="28104"/>
    <lineage>
        <taxon>Bacteria</taxon>
        <taxon>Pseudomonadati</taxon>
        <taxon>Pseudomonadota</taxon>
        <taxon>Alphaproteobacteria</taxon>
        <taxon>Hyphomicrobiales</taxon>
        <taxon>Phyllobacteriaceae</taxon>
        <taxon>Mesorhizobium</taxon>
    </lineage>
</organism>
<feature type="chain" id="PRO_5028825484" evidence="1">
    <location>
        <begin position="28"/>
        <end position="165"/>
    </location>
</feature>
<dbReference type="RefSeq" id="WP_183462466.1">
    <property type="nucleotide sequence ID" value="NZ_CP050296.1"/>
</dbReference>
<evidence type="ECO:0000313" key="2">
    <source>
        <dbReference type="EMBL" id="QND56334.1"/>
    </source>
</evidence>
<feature type="signal peptide" evidence="1">
    <location>
        <begin position="1"/>
        <end position="27"/>
    </location>
</feature>
<evidence type="ECO:0000313" key="3">
    <source>
        <dbReference type="Proteomes" id="UP000515465"/>
    </source>
</evidence>
<proteinExistence type="predicted"/>
<sequence>MTHLMRKILTVIMATSLLSWAPAAVSAAERASWTIVLRPADFVVGDALGQLHTRRQWMTGFDERSGAFEIALRRKAIAISAPRCRMDYLILTIPVYYPENPKQASVRERRAVYDALVALQTKGKGSATVGVEAPEPLARLGKRGIELLACNLYFAFPISVQVSTQ</sequence>
<dbReference type="Proteomes" id="UP000515465">
    <property type="component" value="Chromosome"/>
</dbReference>
<dbReference type="EMBL" id="CP050296">
    <property type="protein sequence ID" value="QND56334.1"/>
    <property type="molecule type" value="Genomic_DNA"/>
</dbReference>
<reference evidence="3" key="1">
    <citation type="journal article" date="2020" name="Mol. Plant Microbe">
        <title>Rhizobial microsymbionts of the narrowly endemic Oxytropis species growing in Kamchatka are characterized by significant genetic diversity and possess a set of genes that are associated with T3SS and T6SS secretion systems and can affect the development of symbiosis.</title>
        <authorList>
            <person name="Safronova V."/>
            <person name="Guro P."/>
            <person name="Sazanova A."/>
            <person name="Kuznetsova I."/>
            <person name="Belimov A."/>
            <person name="Yakubov V."/>
            <person name="Chirak E."/>
            <person name="Afonin A."/>
            <person name="Gogolev Y."/>
            <person name="Andronov E."/>
            <person name="Tikhonovich I."/>
        </authorList>
    </citation>
    <scope>NUCLEOTIDE SEQUENCE [LARGE SCALE GENOMIC DNA]</scope>
    <source>
        <strain evidence="3">583</strain>
    </source>
</reference>
<dbReference type="AlphaFoldDB" id="A0A7G6SPA2"/>
<evidence type="ECO:0000256" key="1">
    <source>
        <dbReference type="SAM" id="SignalP"/>
    </source>
</evidence>